<dbReference type="CDD" id="cd00033">
    <property type="entry name" value="CCP"/>
    <property type="match status" value="1"/>
</dbReference>
<dbReference type="SUPFAM" id="SSF57535">
    <property type="entry name" value="Complement control module/SCR domain"/>
    <property type="match status" value="1"/>
</dbReference>
<dbReference type="InterPro" id="IPR035976">
    <property type="entry name" value="Sushi/SCR/CCP_sf"/>
</dbReference>
<organism evidence="5 6">
    <name type="scientific">Haemaphysalis longicornis</name>
    <name type="common">Bush tick</name>
    <dbReference type="NCBI Taxonomy" id="44386"/>
    <lineage>
        <taxon>Eukaryota</taxon>
        <taxon>Metazoa</taxon>
        <taxon>Ecdysozoa</taxon>
        <taxon>Arthropoda</taxon>
        <taxon>Chelicerata</taxon>
        <taxon>Arachnida</taxon>
        <taxon>Acari</taxon>
        <taxon>Parasitiformes</taxon>
        <taxon>Ixodida</taxon>
        <taxon>Ixodoidea</taxon>
        <taxon>Ixodidae</taxon>
        <taxon>Haemaphysalinae</taxon>
        <taxon>Haemaphysalis</taxon>
    </lineage>
</organism>
<feature type="domain" description="Sushi" evidence="4">
    <location>
        <begin position="20"/>
        <end position="94"/>
    </location>
</feature>
<keyword evidence="2" id="KW-0768">Sushi</keyword>
<evidence type="ECO:0000256" key="3">
    <source>
        <dbReference type="SAM" id="MobiDB-lite"/>
    </source>
</evidence>
<dbReference type="VEuPathDB" id="VectorBase:HLOH_064430"/>
<dbReference type="InterPro" id="IPR000436">
    <property type="entry name" value="Sushi_SCR_CCP_dom"/>
</dbReference>
<gene>
    <name evidence="5" type="ORF">HPB48_005928</name>
</gene>
<comment type="caution">
    <text evidence="5">The sequence shown here is derived from an EMBL/GenBank/DDBJ whole genome shotgun (WGS) entry which is preliminary data.</text>
</comment>
<sequence length="117" mass="12798">MTNVAEQLPLFYGWHPDDSEGCQGLKLLATDEHVVLSTELGRFRAPNLPTDLLPTDSVVRFRCSPAGSHRLVGAEELRCLGGGRWSHRPPVCQPLPTLEQLQKGDPKGGLIRTGWSG</sequence>
<dbReference type="AlphaFoldDB" id="A0A9J6FL47"/>
<dbReference type="Pfam" id="PF00084">
    <property type="entry name" value="Sushi"/>
    <property type="match status" value="1"/>
</dbReference>
<accession>A0A9J6FL47</accession>
<dbReference type="Proteomes" id="UP000821853">
    <property type="component" value="Chromosome 10"/>
</dbReference>
<comment type="caution">
    <text evidence="2">Lacks conserved residue(s) required for the propagation of feature annotation.</text>
</comment>
<keyword evidence="6" id="KW-1185">Reference proteome</keyword>
<dbReference type="Gene3D" id="2.10.70.10">
    <property type="entry name" value="Complement Module, domain 1"/>
    <property type="match status" value="1"/>
</dbReference>
<dbReference type="SMART" id="SM00032">
    <property type="entry name" value="CCP"/>
    <property type="match status" value="1"/>
</dbReference>
<dbReference type="PROSITE" id="PS50923">
    <property type="entry name" value="SUSHI"/>
    <property type="match status" value="1"/>
</dbReference>
<protein>
    <recommendedName>
        <fullName evidence="4">Sushi domain-containing protein</fullName>
    </recommendedName>
</protein>
<evidence type="ECO:0000256" key="1">
    <source>
        <dbReference type="ARBA" id="ARBA00023157"/>
    </source>
</evidence>
<evidence type="ECO:0000259" key="4">
    <source>
        <dbReference type="PROSITE" id="PS50923"/>
    </source>
</evidence>
<reference evidence="5 6" key="1">
    <citation type="journal article" date="2020" name="Cell">
        <title>Large-Scale Comparative Analyses of Tick Genomes Elucidate Their Genetic Diversity and Vector Capacities.</title>
        <authorList>
            <consortium name="Tick Genome and Microbiome Consortium (TIGMIC)"/>
            <person name="Jia N."/>
            <person name="Wang J."/>
            <person name="Shi W."/>
            <person name="Du L."/>
            <person name="Sun Y."/>
            <person name="Zhan W."/>
            <person name="Jiang J.F."/>
            <person name="Wang Q."/>
            <person name="Zhang B."/>
            <person name="Ji P."/>
            <person name="Bell-Sakyi L."/>
            <person name="Cui X.M."/>
            <person name="Yuan T.T."/>
            <person name="Jiang B.G."/>
            <person name="Yang W.F."/>
            <person name="Lam T.T."/>
            <person name="Chang Q.C."/>
            <person name="Ding S.J."/>
            <person name="Wang X.J."/>
            <person name="Zhu J.G."/>
            <person name="Ruan X.D."/>
            <person name="Zhao L."/>
            <person name="Wei J.T."/>
            <person name="Ye R.Z."/>
            <person name="Que T.C."/>
            <person name="Du C.H."/>
            <person name="Zhou Y.H."/>
            <person name="Cheng J.X."/>
            <person name="Dai P.F."/>
            <person name="Guo W.B."/>
            <person name="Han X.H."/>
            <person name="Huang E.J."/>
            <person name="Li L.F."/>
            <person name="Wei W."/>
            <person name="Gao Y.C."/>
            <person name="Liu J.Z."/>
            <person name="Shao H.Z."/>
            <person name="Wang X."/>
            <person name="Wang C.C."/>
            <person name="Yang T.C."/>
            <person name="Huo Q.B."/>
            <person name="Li W."/>
            <person name="Chen H.Y."/>
            <person name="Chen S.E."/>
            <person name="Zhou L.G."/>
            <person name="Ni X.B."/>
            <person name="Tian J.H."/>
            <person name="Sheng Y."/>
            <person name="Liu T."/>
            <person name="Pan Y.S."/>
            <person name="Xia L.Y."/>
            <person name="Li J."/>
            <person name="Zhao F."/>
            <person name="Cao W.C."/>
        </authorList>
    </citation>
    <scope>NUCLEOTIDE SEQUENCE [LARGE SCALE GENOMIC DNA]</scope>
    <source>
        <strain evidence="5">HaeL-2018</strain>
    </source>
</reference>
<dbReference type="OrthoDB" id="6127264at2759"/>
<proteinExistence type="predicted"/>
<dbReference type="EMBL" id="JABSTR010000002">
    <property type="protein sequence ID" value="KAH9363539.1"/>
    <property type="molecule type" value="Genomic_DNA"/>
</dbReference>
<evidence type="ECO:0000256" key="2">
    <source>
        <dbReference type="PROSITE-ProRule" id="PRU00302"/>
    </source>
</evidence>
<name>A0A9J6FL47_HAELO</name>
<evidence type="ECO:0000313" key="6">
    <source>
        <dbReference type="Proteomes" id="UP000821853"/>
    </source>
</evidence>
<keyword evidence="1" id="KW-1015">Disulfide bond</keyword>
<feature type="region of interest" description="Disordered" evidence="3">
    <location>
        <begin position="96"/>
        <end position="117"/>
    </location>
</feature>
<evidence type="ECO:0000313" key="5">
    <source>
        <dbReference type="EMBL" id="KAH9363539.1"/>
    </source>
</evidence>